<protein>
    <submittedName>
        <fullName evidence="2">Uncharacterized protein</fullName>
    </submittedName>
</protein>
<organism evidence="2 3">
    <name type="scientific">Pleurodeles waltl</name>
    <name type="common">Iberian ribbed newt</name>
    <dbReference type="NCBI Taxonomy" id="8319"/>
    <lineage>
        <taxon>Eukaryota</taxon>
        <taxon>Metazoa</taxon>
        <taxon>Chordata</taxon>
        <taxon>Craniata</taxon>
        <taxon>Vertebrata</taxon>
        <taxon>Euteleostomi</taxon>
        <taxon>Amphibia</taxon>
        <taxon>Batrachia</taxon>
        <taxon>Caudata</taxon>
        <taxon>Salamandroidea</taxon>
        <taxon>Salamandridae</taxon>
        <taxon>Pleurodelinae</taxon>
        <taxon>Pleurodeles</taxon>
    </lineage>
</organism>
<name>A0AAV7P452_PLEWA</name>
<dbReference type="AlphaFoldDB" id="A0AAV7P452"/>
<keyword evidence="3" id="KW-1185">Reference proteome</keyword>
<accession>A0AAV7P452</accession>
<comment type="caution">
    <text evidence="2">The sequence shown here is derived from an EMBL/GenBank/DDBJ whole genome shotgun (WGS) entry which is preliminary data.</text>
</comment>
<proteinExistence type="predicted"/>
<gene>
    <name evidence="2" type="ORF">NDU88_000503</name>
</gene>
<feature type="coiled-coil region" evidence="1">
    <location>
        <begin position="74"/>
        <end position="101"/>
    </location>
</feature>
<evidence type="ECO:0000313" key="3">
    <source>
        <dbReference type="Proteomes" id="UP001066276"/>
    </source>
</evidence>
<evidence type="ECO:0000313" key="2">
    <source>
        <dbReference type="EMBL" id="KAJ1121997.1"/>
    </source>
</evidence>
<dbReference type="EMBL" id="JANPWB010000011">
    <property type="protein sequence ID" value="KAJ1121997.1"/>
    <property type="molecule type" value="Genomic_DNA"/>
</dbReference>
<reference evidence="2" key="1">
    <citation type="journal article" date="2022" name="bioRxiv">
        <title>Sequencing and chromosome-scale assembly of the giantPleurodeles waltlgenome.</title>
        <authorList>
            <person name="Brown T."/>
            <person name="Elewa A."/>
            <person name="Iarovenko S."/>
            <person name="Subramanian E."/>
            <person name="Araus A.J."/>
            <person name="Petzold A."/>
            <person name="Susuki M."/>
            <person name="Suzuki K.-i.T."/>
            <person name="Hayashi T."/>
            <person name="Toyoda A."/>
            <person name="Oliveira C."/>
            <person name="Osipova E."/>
            <person name="Leigh N.D."/>
            <person name="Simon A."/>
            <person name="Yun M.H."/>
        </authorList>
    </citation>
    <scope>NUCLEOTIDE SEQUENCE</scope>
    <source>
        <strain evidence="2">20211129_DDA</strain>
        <tissue evidence="2">Liver</tissue>
    </source>
</reference>
<dbReference type="Proteomes" id="UP001066276">
    <property type="component" value="Chromosome 7"/>
</dbReference>
<sequence length="139" mass="15759">MADRPGPKNTSPEEMSWDPTLQDILLAITASQVVLEGKIDALATDLMVRRDDYRRLAEKVATTDRQLKELLPEVKDTTTTARQMEKQIRDLELRAEDAENRSQRNNIGVIAVYKCLMLPHDGVTAELEILEKCETFTDS</sequence>
<evidence type="ECO:0000256" key="1">
    <source>
        <dbReference type="SAM" id="Coils"/>
    </source>
</evidence>
<keyword evidence="1" id="KW-0175">Coiled coil</keyword>